<evidence type="ECO:0000313" key="7">
    <source>
        <dbReference type="Proteomes" id="UP000266673"/>
    </source>
</evidence>
<reference evidence="6 7" key="1">
    <citation type="submission" date="2018-06" db="EMBL/GenBank/DDBJ databases">
        <title>Comparative genomics reveals the genomic features of Rhizophagus irregularis, R. cerebriforme, R. diaphanum and Gigaspora rosea, and their symbiotic lifestyle signature.</title>
        <authorList>
            <person name="Morin E."/>
            <person name="San Clemente H."/>
            <person name="Chen E.C.H."/>
            <person name="De La Providencia I."/>
            <person name="Hainaut M."/>
            <person name="Kuo A."/>
            <person name="Kohler A."/>
            <person name="Murat C."/>
            <person name="Tang N."/>
            <person name="Roy S."/>
            <person name="Loubradou J."/>
            <person name="Henrissat B."/>
            <person name="Grigoriev I.V."/>
            <person name="Corradi N."/>
            <person name="Roux C."/>
            <person name="Martin F.M."/>
        </authorList>
    </citation>
    <scope>NUCLEOTIDE SEQUENCE [LARGE SCALE GENOMIC DNA]</scope>
    <source>
        <strain evidence="6 7">DAOM 194757</strain>
    </source>
</reference>
<accession>A0A397V3U1</accession>
<dbReference type="EMBL" id="QKWP01000631">
    <property type="protein sequence ID" value="RIB17085.1"/>
    <property type="molecule type" value="Genomic_DNA"/>
</dbReference>
<proteinExistence type="inferred from homology"/>
<organism evidence="6 7">
    <name type="scientific">Gigaspora rosea</name>
    <dbReference type="NCBI Taxonomy" id="44941"/>
    <lineage>
        <taxon>Eukaryota</taxon>
        <taxon>Fungi</taxon>
        <taxon>Fungi incertae sedis</taxon>
        <taxon>Mucoromycota</taxon>
        <taxon>Glomeromycotina</taxon>
        <taxon>Glomeromycetes</taxon>
        <taxon>Diversisporales</taxon>
        <taxon>Gigasporaceae</taxon>
        <taxon>Gigaspora</taxon>
    </lineage>
</organism>
<sequence length="398" mass="44176">MPLKEQLENILEKRKKRDLTRSLVVAPPSSVDFSSNDFLGLSRNKILHEKFLNTLITFPHPPLGSTGSRLLDGNSSYAESLDTYLAEFHNAESALVFTSGFDANVGFFSCVPQPGDAVIIDEFVHASVHDGVRNSRASLVTSFKHNDVENLKVVLDNVIMKIGAKSNIFVSVEGLYSMDGDIPPLKEIVEVLKPFNAYLYVDEAHSNGVYGYQGRGIVCELGLERHVFARLHTFGKALASNGAAILGPKILRSYLINYARPLIFSTFLSYSNLISIRCSYEIMSSKIGDQLRQNLMKLINIFRSNIKLPHDNLLPSTSAIQGIIVPGNANAVRLSRILQKAGYNVKPIRSPTVPVGKERVRICIHADNTEKEILGLISVVEDYFKENMRLGNDQISRL</sequence>
<dbReference type="Gene3D" id="3.40.640.10">
    <property type="entry name" value="Type I PLP-dependent aspartate aminotransferase-like (Major domain)"/>
    <property type="match status" value="1"/>
</dbReference>
<evidence type="ECO:0000313" key="6">
    <source>
        <dbReference type="EMBL" id="RIB17085.1"/>
    </source>
</evidence>
<dbReference type="Proteomes" id="UP000266673">
    <property type="component" value="Unassembled WGS sequence"/>
</dbReference>
<evidence type="ECO:0000259" key="5">
    <source>
        <dbReference type="Pfam" id="PF00155"/>
    </source>
</evidence>
<dbReference type="InterPro" id="IPR050087">
    <property type="entry name" value="AON_synthase_class-II"/>
</dbReference>
<gene>
    <name evidence="6" type="ORF">C2G38_2131983</name>
</gene>
<evidence type="ECO:0000256" key="4">
    <source>
        <dbReference type="ARBA" id="ARBA00022898"/>
    </source>
</evidence>
<dbReference type="InterPro" id="IPR015421">
    <property type="entry name" value="PyrdxlP-dep_Trfase_major"/>
</dbReference>
<dbReference type="InterPro" id="IPR004839">
    <property type="entry name" value="Aminotransferase_I/II_large"/>
</dbReference>
<dbReference type="PANTHER" id="PTHR13693">
    <property type="entry name" value="CLASS II AMINOTRANSFERASE/8-AMINO-7-OXONONANOATE SYNTHASE"/>
    <property type="match status" value="1"/>
</dbReference>
<keyword evidence="7" id="KW-1185">Reference proteome</keyword>
<dbReference type="GO" id="GO:0030170">
    <property type="term" value="F:pyridoxal phosphate binding"/>
    <property type="evidence" value="ECO:0007669"/>
    <property type="project" value="InterPro"/>
</dbReference>
<dbReference type="Gene3D" id="3.90.1150.10">
    <property type="entry name" value="Aspartate Aminotransferase, domain 1"/>
    <property type="match status" value="1"/>
</dbReference>
<dbReference type="AlphaFoldDB" id="A0A397V3U1"/>
<dbReference type="Pfam" id="PF00155">
    <property type="entry name" value="Aminotran_1_2"/>
    <property type="match status" value="1"/>
</dbReference>
<feature type="domain" description="Aminotransferase class I/classII large" evidence="5">
    <location>
        <begin position="31"/>
        <end position="377"/>
    </location>
</feature>
<evidence type="ECO:0000256" key="1">
    <source>
        <dbReference type="ARBA" id="ARBA00001933"/>
    </source>
</evidence>
<dbReference type="SUPFAM" id="SSF53383">
    <property type="entry name" value="PLP-dependent transferases"/>
    <property type="match status" value="1"/>
</dbReference>
<keyword evidence="6" id="KW-0032">Aminotransferase</keyword>
<evidence type="ECO:0000256" key="3">
    <source>
        <dbReference type="ARBA" id="ARBA00022679"/>
    </source>
</evidence>
<name>A0A397V3U1_9GLOM</name>
<comment type="similarity">
    <text evidence="2">Belongs to the class-II pyridoxal-phosphate-dependent aminotransferase family. BioF subfamily.</text>
</comment>
<keyword evidence="4" id="KW-0663">Pyridoxal phosphate</keyword>
<dbReference type="InterPro" id="IPR015424">
    <property type="entry name" value="PyrdxlP-dep_Trfase"/>
</dbReference>
<protein>
    <submittedName>
        <fullName evidence="6">Putative aminotransferase</fullName>
    </submittedName>
</protein>
<dbReference type="OrthoDB" id="2382073at2759"/>
<dbReference type="STRING" id="44941.A0A397V3U1"/>
<evidence type="ECO:0000256" key="2">
    <source>
        <dbReference type="ARBA" id="ARBA00010008"/>
    </source>
</evidence>
<dbReference type="GO" id="GO:0008483">
    <property type="term" value="F:transaminase activity"/>
    <property type="evidence" value="ECO:0007669"/>
    <property type="project" value="UniProtKB-KW"/>
</dbReference>
<comment type="cofactor">
    <cofactor evidence="1">
        <name>pyridoxal 5'-phosphate</name>
        <dbReference type="ChEBI" id="CHEBI:597326"/>
    </cofactor>
</comment>
<keyword evidence="3 6" id="KW-0808">Transferase</keyword>
<dbReference type="InterPro" id="IPR015422">
    <property type="entry name" value="PyrdxlP-dep_Trfase_small"/>
</dbReference>
<dbReference type="GO" id="GO:0009102">
    <property type="term" value="P:biotin biosynthetic process"/>
    <property type="evidence" value="ECO:0007669"/>
    <property type="project" value="TreeGrafter"/>
</dbReference>
<dbReference type="PANTHER" id="PTHR13693:SF77">
    <property type="entry name" value="8-AMINO-7-OXONONANOATE SYNTHASE"/>
    <property type="match status" value="1"/>
</dbReference>
<comment type="caution">
    <text evidence="6">The sequence shown here is derived from an EMBL/GenBank/DDBJ whole genome shotgun (WGS) entry which is preliminary data.</text>
</comment>